<dbReference type="InterPro" id="IPR036852">
    <property type="entry name" value="Peptidase_S8/S53_dom_sf"/>
</dbReference>
<proteinExistence type="inferred from homology"/>
<evidence type="ECO:0000259" key="9">
    <source>
        <dbReference type="Pfam" id="PF00082"/>
    </source>
</evidence>
<evidence type="ECO:0000256" key="2">
    <source>
        <dbReference type="ARBA" id="ARBA00022670"/>
    </source>
</evidence>
<sequence>MGLLRTTMLTLSAGALAVAGIPGATAAPPSQLTVAKQAATSRSAAPVDHRKQVATVTLLTGDRVRLTTAPGGVITAVPMHGPGRDGIAFSTRRHGSEIEVLPSDAAPLVASGKLDRRLFEIAGLVRAGYDDAKTTQIPLIIRSAGERVSALAAPSGVAVRRSLPSVGASALVTQKSSAAQFWRWLAGPMANSRPESTVRSQQTLASGVQQVWLDGPVRETLDRSVPQTGAPRAWKLGYTGKGVKVAVIDSGIDKTHPDLAGAVVAERNFSTSPVVTDRNGHGTHVASTITGSGAASKGRYKGMAPDATLVSAKVLDDTGAGTESRLIAGMEWAADQGVKVANISVGSTFPTDGTDPIATALNRISAQKRTLFVVAAGNLGPDNQMITSPGSADAALTVGAVDAKGATAEFSSRGPRSGDLALKPEIAAPGVGIVAARARQSTPDEPVGDSYARMSGTSMAAPHVTGGAALLAQLRPTWTPAQLKALLISTAKPLAGESAVAQGAGQLDPGRALTQRVNVEEGSLSLFMRWPHDSVTTRKLTYRNTTASDATLQIGVQVHESVGGGPAPAGLIRVGAKTLRVPARSTAQVTVIADPKVALTDVTYDGRITATGPGIAVQTPFTLGAESESYDVTIRAIDLNGKLVTSLSQLQPAPAVVGDLQTGDLYTLRATAKGLVARVPRGTYTFGTIVATPAGIKPTAYTLLSAPRIDVQGASRTVTLDARQAKLVRTQVDAPDATPNLTIFGTVEVLGGWPFTTLLTLEGPHRNPLYALPTTQVTGRTYQFAMFRSLESSRGTYDLTFGNEGRVPTSPTYTVRDADLSRMNVSFATAGAALNLNGVWHREAQLPGDSTMGLGWYYDLPLPSNRTHLFTPAFAGKPLPWTDNLDVRTTISQVWYTEFHDPVVYEPGQVVDRTFTPAAFRPEVKGFRHSDGTMSFQMSPLAPSLRGGSLMIWNPTGVDGTSTLRRNGKVVATSTDPFTLEVGGQPRTSADYTLDVTAKVAVPWARYATEVNGHWAFTSAAPADYVEQITMLNSLVLGTFDGSGRAPSGRAFRLGLPIMRPGGQGTIRDVSLSVSYDDGRTWAKAPVGQDSNGNWAAEIRHPNKPGGYVSIRTSAADDRGGQLTVTSIRAYGLS</sequence>
<dbReference type="PROSITE" id="PS00136">
    <property type="entry name" value="SUBTILASE_ASP"/>
    <property type="match status" value="1"/>
</dbReference>
<evidence type="ECO:0000256" key="6">
    <source>
        <dbReference type="PROSITE-ProRule" id="PRU01240"/>
    </source>
</evidence>
<dbReference type="CDD" id="cd07487">
    <property type="entry name" value="Peptidases_S8_1"/>
    <property type="match status" value="1"/>
</dbReference>
<dbReference type="PROSITE" id="PS00138">
    <property type="entry name" value="SUBTILASE_SER"/>
    <property type="match status" value="1"/>
</dbReference>
<dbReference type="InterPro" id="IPR015500">
    <property type="entry name" value="Peptidase_S8_subtilisin-rel"/>
</dbReference>
<gene>
    <name evidence="10" type="ORF">HEB94_008416</name>
</gene>
<dbReference type="EMBL" id="JADBEM010000001">
    <property type="protein sequence ID" value="MBE1611568.1"/>
    <property type="molecule type" value="Genomic_DNA"/>
</dbReference>
<keyword evidence="8" id="KW-0732">Signal</keyword>
<dbReference type="RefSeq" id="WP_192754760.1">
    <property type="nucleotide sequence ID" value="NZ_BAABJL010000210.1"/>
</dbReference>
<dbReference type="SUPFAM" id="SSF52743">
    <property type="entry name" value="Subtilisin-like"/>
    <property type="match status" value="1"/>
</dbReference>
<dbReference type="InterPro" id="IPR023827">
    <property type="entry name" value="Peptidase_S8_Asp-AS"/>
</dbReference>
<feature type="active site" description="Charge relay system" evidence="5 6">
    <location>
        <position position="281"/>
    </location>
</feature>
<evidence type="ECO:0000256" key="4">
    <source>
        <dbReference type="ARBA" id="ARBA00022825"/>
    </source>
</evidence>
<keyword evidence="11" id="KW-1185">Reference proteome</keyword>
<organism evidence="10 11">
    <name type="scientific">Actinopolymorpha pittospori</name>
    <dbReference type="NCBI Taxonomy" id="648752"/>
    <lineage>
        <taxon>Bacteria</taxon>
        <taxon>Bacillati</taxon>
        <taxon>Actinomycetota</taxon>
        <taxon>Actinomycetes</taxon>
        <taxon>Propionibacteriales</taxon>
        <taxon>Actinopolymorphaceae</taxon>
        <taxon>Actinopolymorpha</taxon>
    </lineage>
</organism>
<accession>A0A927RPV7</accession>
<dbReference type="PANTHER" id="PTHR43806">
    <property type="entry name" value="PEPTIDASE S8"/>
    <property type="match status" value="1"/>
</dbReference>
<dbReference type="InterPro" id="IPR022398">
    <property type="entry name" value="Peptidase_S8_His-AS"/>
</dbReference>
<dbReference type="Gene3D" id="3.40.50.200">
    <property type="entry name" value="Peptidase S8/S53 domain"/>
    <property type="match status" value="1"/>
</dbReference>
<dbReference type="GO" id="GO:0004252">
    <property type="term" value="F:serine-type endopeptidase activity"/>
    <property type="evidence" value="ECO:0007669"/>
    <property type="project" value="UniProtKB-UniRule"/>
</dbReference>
<dbReference type="InterPro" id="IPR050131">
    <property type="entry name" value="Peptidase_S8_subtilisin-like"/>
</dbReference>
<evidence type="ECO:0000256" key="7">
    <source>
        <dbReference type="RuleBase" id="RU003355"/>
    </source>
</evidence>
<dbReference type="PANTHER" id="PTHR43806:SF65">
    <property type="entry name" value="SERINE PROTEASE APRX"/>
    <property type="match status" value="1"/>
</dbReference>
<comment type="similarity">
    <text evidence="1 6 7">Belongs to the peptidase S8 family.</text>
</comment>
<comment type="caution">
    <text evidence="10">The sequence shown here is derived from an EMBL/GenBank/DDBJ whole genome shotgun (WGS) entry which is preliminary data.</text>
</comment>
<dbReference type="PROSITE" id="PS00137">
    <property type="entry name" value="SUBTILASE_HIS"/>
    <property type="match status" value="1"/>
</dbReference>
<feature type="active site" description="Charge relay system" evidence="5 6">
    <location>
        <position position="458"/>
    </location>
</feature>
<dbReference type="AlphaFoldDB" id="A0A927RPV7"/>
<evidence type="ECO:0000256" key="8">
    <source>
        <dbReference type="SAM" id="SignalP"/>
    </source>
</evidence>
<dbReference type="GO" id="GO:0006508">
    <property type="term" value="P:proteolysis"/>
    <property type="evidence" value="ECO:0007669"/>
    <property type="project" value="UniProtKB-KW"/>
</dbReference>
<keyword evidence="2 6" id="KW-0645">Protease</keyword>
<dbReference type="Pfam" id="PF00082">
    <property type="entry name" value="Peptidase_S8"/>
    <property type="match status" value="1"/>
</dbReference>
<evidence type="ECO:0000256" key="1">
    <source>
        <dbReference type="ARBA" id="ARBA00011073"/>
    </source>
</evidence>
<dbReference type="PROSITE" id="PS51892">
    <property type="entry name" value="SUBTILASE"/>
    <property type="match status" value="1"/>
</dbReference>
<evidence type="ECO:0000313" key="11">
    <source>
        <dbReference type="Proteomes" id="UP000638648"/>
    </source>
</evidence>
<feature type="signal peptide" evidence="8">
    <location>
        <begin position="1"/>
        <end position="26"/>
    </location>
</feature>
<evidence type="ECO:0000256" key="5">
    <source>
        <dbReference type="PIRSR" id="PIRSR615500-1"/>
    </source>
</evidence>
<feature type="domain" description="Peptidase S8/S53" evidence="9">
    <location>
        <begin position="240"/>
        <end position="500"/>
    </location>
</feature>
<keyword evidence="4 6" id="KW-0720">Serine protease</keyword>
<feature type="chain" id="PRO_5037941873" evidence="8">
    <location>
        <begin position="27"/>
        <end position="1134"/>
    </location>
</feature>
<dbReference type="InterPro" id="IPR023828">
    <property type="entry name" value="Peptidase_S8_Ser-AS"/>
</dbReference>
<name>A0A927RPV7_9ACTN</name>
<dbReference type="Proteomes" id="UP000638648">
    <property type="component" value="Unassembled WGS sequence"/>
</dbReference>
<dbReference type="InterPro" id="IPR000209">
    <property type="entry name" value="Peptidase_S8/S53_dom"/>
</dbReference>
<evidence type="ECO:0000313" key="10">
    <source>
        <dbReference type="EMBL" id="MBE1611568.1"/>
    </source>
</evidence>
<evidence type="ECO:0000256" key="3">
    <source>
        <dbReference type="ARBA" id="ARBA00022801"/>
    </source>
</evidence>
<reference evidence="10" key="1">
    <citation type="submission" date="2020-10" db="EMBL/GenBank/DDBJ databases">
        <title>Sequencing the genomes of 1000 actinobacteria strains.</title>
        <authorList>
            <person name="Klenk H.-P."/>
        </authorList>
    </citation>
    <scope>NUCLEOTIDE SEQUENCE</scope>
    <source>
        <strain evidence="10">DSM 45354</strain>
    </source>
</reference>
<dbReference type="PRINTS" id="PR00723">
    <property type="entry name" value="SUBTILISIN"/>
</dbReference>
<keyword evidence="3 6" id="KW-0378">Hydrolase</keyword>
<protein>
    <submittedName>
        <fullName evidence="10">Subtilisin family serine protease</fullName>
    </submittedName>
</protein>
<feature type="active site" description="Charge relay system" evidence="5 6">
    <location>
        <position position="249"/>
    </location>
</feature>